<dbReference type="PANTHER" id="PTHR30419:SF2">
    <property type="entry name" value="LYSR FAMILY TRANSCRIPTIONAL REGULATOR"/>
    <property type="match status" value="1"/>
</dbReference>
<keyword evidence="7" id="KW-1185">Reference proteome</keyword>
<evidence type="ECO:0000256" key="3">
    <source>
        <dbReference type="ARBA" id="ARBA00023125"/>
    </source>
</evidence>
<dbReference type="PANTHER" id="PTHR30419">
    <property type="entry name" value="HTH-TYPE TRANSCRIPTIONAL REGULATOR YBHD"/>
    <property type="match status" value="1"/>
</dbReference>
<evidence type="ECO:0000256" key="1">
    <source>
        <dbReference type="ARBA" id="ARBA00009437"/>
    </source>
</evidence>
<dbReference type="Pfam" id="PF03466">
    <property type="entry name" value="LysR_substrate"/>
    <property type="match status" value="1"/>
</dbReference>
<gene>
    <name evidence="6" type="ORF">J2X09_004545</name>
</gene>
<dbReference type="Pfam" id="PF00126">
    <property type="entry name" value="HTH_1"/>
    <property type="match status" value="1"/>
</dbReference>
<dbReference type="InterPro" id="IPR005119">
    <property type="entry name" value="LysR_subst-bd"/>
</dbReference>
<keyword evidence="4" id="KW-0804">Transcription</keyword>
<organism evidence="6 7">
    <name type="scientific">Hydrogenophaga laconesensis</name>
    <dbReference type="NCBI Taxonomy" id="1805971"/>
    <lineage>
        <taxon>Bacteria</taxon>
        <taxon>Pseudomonadati</taxon>
        <taxon>Pseudomonadota</taxon>
        <taxon>Betaproteobacteria</taxon>
        <taxon>Burkholderiales</taxon>
        <taxon>Comamonadaceae</taxon>
        <taxon>Hydrogenophaga</taxon>
    </lineage>
</organism>
<dbReference type="InterPro" id="IPR036390">
    <property type="entry name" value="WH_DNA-bd_sf"/>
</dbReference>
<protein>
    <submittedName>
        <fullName evidence="6">Molybdate transport repressor ModE-like protein</fullName>
    </submittedName>
</protein>
<dbReference type="InterPro" id="IPR050950">
    <property type="entry name" value="HTH-type_LysR_regulators"/>
</dbReference>
<dbReference type="SUPFAM" id="SSF46785">
    <property type="entry name" value="Winged helix' DNA-binding domain"/>
    <property type="match status" value="1"/>
</dbReference>
<evidence type="ECO:0000256" key="2">
    <source>
        <dbReference type="ARBA" id="ARBA00023015"/>
    </source>
</evidence>
<dbReference type="EMBL" id="JAVDWE010000016">
    <property type="protein sequence ID" value="MDR7096788.1"/>
    <property type="molecule type" value="Genomic_DNA"/>
</dbReference>
<name>A0ABU1VHL5_9BURK</name>
<dbReference type="InterPro" id="IPR036388">
    <property type="entry name" value="WH-like_DNA-bd_sf"/>
</dbReference>
<evidence type="ECO:0000313" key="7">
    <source>
        <dbReference type="Proteomes" id="UP001265550"/>
    </source>
</evidence>
<dbReference type="Proteomes" id="UP001265550">
    <property type="component" value="Unassembled WGS sequence"/>
</dbReference>
<reference evidence="6 7" key="1">
    <citation type="submission" date="2023-07" db="EMBL/GenBank/DDBJ databases">
        <title>Sorghum-associated microbial communities from plants grown in Nebraska, USA.</title>
        <authorList>
            <person name="Schachtman D."/>
        </authorList>
    </citation>
    <scope>NUCLEOTIDE SEQUENCE [LARGE SCALE GENOMIC DNA]</scope>
    <source>
        <strain evidence="6 7">BE240</strain>
    </source>
</reference>
<dbReference type="SUPFAM" id="SSF53850">
    <property type="entry name" value="Periplasmic binding protein-like II"/>
    <property type="match status" value="1"/>
</dbReference>
<dbReference type="Gene3D" id="1.10.10.10">
    <property type="entry name" value="Winged helix-like DNA-binding domain superfamily/Winged helix DNA-binding domain"/>
    <property type="match status" value="1"/>
</dbReference>
<evidence type="ECO:0000313" key="6">
    <source>
        <dbReference type="EMBL" id="MDR7096788.1"/>
    </source>
</evidence>
<comment type="caution">
    <text evidence="6">The sequence shown here is derived from an EMBL/GenBank/DDBJ whole genome shotgun (WGS) entry which is preliminary data.</text>
</comment>
<keyword evidence="3" id="KW-0238">DNA-binding</keyword>
<keyword evidence="2" id="KW-0805">Transcription regulation</keyword>
<dbReference type="PROSITE" id="PS50931">
    <property type="entry name" value="HTH_LYSR"/>
    <property type="match status" value="1"/>
</dbReference>
<proteinExistence type="inferred from homology"/>
<dbReference type="InterPro" id="IPR000847">
    <property type="entry name" value="LysR_HTH_N"/>
</dbReference>
<comment type="similarity">
    <text evidence="1">Belongs to the LysR transcriptional regulatory family.</text>
</comment>
<dbReference type="Gene3D" id="3.40.190.290">
    <property type="match status" value="1"/>
</dbReference>
<dbReference type="RefSeq" id="WP_310309465.1">
    <property type="nucleotide sequence ID" value="NZ_JAVDWE010000016.1"/>
</dbReference>
<evidence type="ECO:0000256" key="4">
    <source>
        <dbReference type="ARBA" id="ARBA00023163"/>
    </source>
</evidence>
<sequence>MTAPRTAPTYRIDPFDLRLFAAIVEHGSITAGARHIHLSLAAASTRLQQLEHAIGATLLLRSRQGVRTTDAGRTLLLHAGRLQRDMEALHADMAAHAHGVRSTVRLLCNTAAMTEHLPGLLGRFLVAHPDIDVDLRELGSRDTLMSMRQGQADIGIVADNVSTEGLNTRFFREDRLVAVLPREGRRATRQPLPFTDLLEKPFVGLASESGLSRLLHDRALQHGRGLHHRVRVRGLDTLMQLVGEGVGVAVVPQATARRLASDRVVARPLSDAWATRQLLLCTAGDTPTGAGAAALHAFLAQASD</sequence>
<evidence type="ECO:0000259" key="5">
    <source>
        <dbReference type="PROSITE" id="PS50931"/>
    </source>
</evidence>
<feature type="domain" description="HTH lysR-type" evidence="5">
    <location>
        <begin position="12"/>
        <end position="69"/>
    </location>
</feature>
<accession>A0ABU1VHL5</accession>